<reference evidence="8" key="1">
    <citation type="journal article" date="2014" name="Int. J. Syst. Evol. Microbiol.">
        <title>Complete genome sequence of Corynebacterium casei LMG S-19264T (=DSM 44701T), isolated from a smear-ripened cheese.</title>
        <authorList>
            <consortium name="US DOE Joint Genome Institute (JGI-PGF)"/>
            <person name="Walter F."/>
            <person name="Albersmeier A."/>
            <person name="Kalinowski J."/>
            <person name="Ruckert C."/>
        </authorList>
    </citation>
    <scope>NUCLEOTIDE SEQUENCE</scope>
    <source>
        <strain evidence="8">CGMCC 1.15493</strain>
    </source>
</reference>
<keyword evidence="5 6" id="KW-0472">Membrane</keyword>
<dbReference type="EMBL" id="BMJJ01000003">
    <property type="protein sequence ID" value="GGD14256.1"/>
    <property type="molecule type" value="Genomic_DNA"/>
</dbReference>
<evidence type="ECO:0000256" key="2">
    <source>
        <dbReference type="ARBA" id="ARBA00009399"/>
    </source>
</evidence>
<dbReference type="InterPro" id="IPR007267">
    <property type="entry name" value="GtrA_DPMS_TM"/>
</dbReference>
<dbReference type="GO" id="GO:0016740">
    <property type="term" value="F:transferase activity"/>
    <property type="evidence" value="ECO:0007669"/>
    <property type="project" value="UniProtKB-KW"/>
</dbReference>
<protein>
    <submittedName>
        <fullName evidence="8">Sugar transferase</fullName>
    </submittedName>
</protein>
<reference evidence="8" key="2">
    <citation type="submission" date="2020-09" db="EMBL/GenBank/DDBJ databases">
        <authorList>
            <person name="Sun Q."/>
            <person name="Zhou Y."/>
        </authorList>
    </citation>
    <scope>NUCLEOTIDE SEQUENCE</scope>
    <source>
        <strain evidence="8">CGMCC 1.15493</strain>
    </source>
</reference>
<gene>
    <name evidence="8" type="primary">wxcN</name>
    <name evidence="8" type="ORF">GCM10011335_16300</name>
</gene>
<dbReference type="RefSeq" id="WP_188850084.1">
    <property type="nucleotide sequence ID" value="NZ_BMJJ01000003.1"/>
</dbReference>
<feature type="transmembrane region" description="Helical" evidence="6">
    <location>
        <begin position="97"/>
        <end position="118"/>
    </location>
</feature>
<dbReference type="Proteomes" id="UP000613160">
    <property type="component" value="Unassembled WGS sequence"/>
</dbReference>
<evidence type="ECO:0000256" key="1">
    <source>
        <dbReference type="ARBA" id="ARBA00004141"/>
    </source>
</evidence>
<dbReference type="Pfam" id="PF04138">
    <property type="entry name" value="GtrA_DPMS_TM"/>
    <property type="match status" value="1"/>
</dbReference>
<dbReference type="GO" id="GO:0005886">
    <property type="term" value="C:plasma membrane"/>
    <property type="evidence" value="ECO:0007669"/>
    <property type="project" value="TreeGrafter"/>
</dbReference>
<feature type="domain" description="GtrA/DPMS transmembrane" evidence="7">
    <location>
        <begin position="12"/>
        <end position="119"/>
    </location>
</feature>
<feature type="transmembrane region" description="Helical" evidence="6">
    <location>
        <begin position="67"/>
        <end position="91"/>
    </location>
</feature>
<keyword evidence="3 6" id="KW-0812">Transmembrane</keyword>
<evidence type="ECO:0000313" key="8">
    <source>
        <dbReference type="EMBL" id="GGD14256.1"/>
    </source>
</evidence>
<comment type="subcellular location">
    <subcellularLocation>
        <location evidence="1">Membrane</location>
        <topology evidence="1">Multi-pass membrane protein</topology>
    </subcellularLocation>
</comment>
<accession>A0A916XVA6</accession>
<dbReference type="PANTHER" id="PTHR38459">
    <property type="entry name" value="PROPHAGE BACTOPRENOL-LINKED GLUCOSE TRANSLOCASE HOMOLOG"/>
    <property type="match status" value="1"/>
</dbReference>
<feature type="transmembrane region" description="Helical" evidence="6">
    <location>
        <begin position="38"/>
        <end position="55"/>
    </location>
</feature>
<keyword evidence="8" id="KW-0808">Transferase</keyword>
<evidence type="ECO:0000256" key="4">
    <source>
        <dbReference type="ARBA" id="ARBA00022989"/>
    </source>
</evidence>
<evidence type="ECO:0000256" key="6">
    <source>
        <dbReference type="SAM" id="Phobius"/>
    </source>
</evidence>
<dbReference type="GO" id="GO:0000271">
    <property type="term" value="P:polysaccharide biosynthetic process"/>
    <property type="evidence" value="ECO:0007669"/>
    <property type="project" value="InterPro"/>
</dbReference>
<dbReference type="PANTHER" id="PTHR38459:SF1">
    <property type="entry name" value="PROPHAGE BACTOPRENOL-LINKED GLUCOSE TRANSLOCASE HOMOLOG"/>
    <property type="match status" value="1"/>
</dbReference>
<evidence type="ECO:0000259" key="7">
    <source>
        <dbReference type="Pfam" id="PF04138"/>
    </source>
</evidence>
<name>A0A916XVA6_9HYPH</name>
<comment type="caution">
    <text evidence="8">The sequence shown here is derived from an EMBL/GenBank/DDBJ whole genome shotgun (WGS) entry which is preliminary data.</text>
</comment>
<organism evidence="8 9">
    <name type="scientific">Aureimonas glaciei</name>
    <dbReference type="NCBI Taxonomy" id="1776957"/>
    <lineage>
        <taxon>Bacteria</taxon>
        <taxon>Pseudomonadati</taxon>
        <taxon>Pseudomonadota</taxon>
        <taxon>Alphaproteobacteria</taxon>
        <taxon>Hyphomicrobiales</taxon>
        <taxon>Aurantimonadaceae</taxon>
        <taxon>Aureimonas</taxon>
    </lineage>
</organism>
<keyword evidence="9" id="KW-1185">Reference proteome</keyword>
<proteinExistence type="inferred from homology"/>
<evidence type="ECO:0000256" key="3">
    <source>
        <dbReference type="ARBA" id="ARBA00022692"/>
    </source>
</evidence>
<dbReference type="AlphaFoldDB" id="A0A916XVA6"/>
<keyword evidence="4 6" id="KW-1133">Transmembrane helix</keyword>
<evidence type="ECO:0000313" key="9">
    <source>
        <dbReference type="Proteomes" id="UP000613160"/>
    </source>
</evidence>
<comment type="similarity">
    <text evidence="2">Belongs to the GtrA family.</text>
</comment>
<dbReference type="InterPro" id="IPR051401">
    <property type="entry name" value="GtrA_CellWall_Glycosyl"/>
</dbReference>
<feature type="transmembrane region" description="Helical" evidence="6">
    <location>
        <begin position="12"/>
        <end position="32"/>
    </location>
</feature>
<evidence type="ECO:0000256" key="5">
    <source>
        <dbReference type="ARBA" id="ARBA00023136"/>
    </source>
</evidence>
<sequence length="130" mass="14547">MRQKDVARQLTRFLISGVLNTGTTYLIFLALLQFFSYRLAYSITYACGILIAYFLNSRFVFRKQYTVRLGLAVLVSYSIQYLYGLLALSILVDALDVPPSVAMLVVVLTAIPLQFAILRSVADTIPGKAR</sequence>